<reference evidence="2" key="1">
    <citation type="submission" date="2021-12" db="EMBL/GenBank/DDBJ databases">
        <authorList>
            <person name="Zaccaron A."/>
            <person name="Stergiopoulos I."/>
        </authorList>
    </citation>
    <scope>NUCLEOTIDE SEQUENCE</scope>
    <source>
        <strain evidence="2">Race5_Kim</strain>
    </source>
</reference>
<evidence type="ECO:0000313" key="2">
    <source>
        <dbReference type="EMBL" id="UJO20640.1"/>
    </source>
</evidence>
<organism evidence="2 3">
    <name type="scientific">Passalora fulva</name>
    <name type="common">Tomato leaf mold</name>
    <name type="synonym">Cladosporium fulvum</name>
    <dbReference type="NCBI Taxonomy" id="5499"/>
    <lineage>
        <taxon>Eukaryota</taxon>
        <taxon>Fungi</taxon>
        <taxon>Dikarya</taxon>
        <taxon>Ascomycota</taxon>
        <taxon>Pezizomycotina</taxon>
        <taxon>Dothideomycetes</taxon>
        <taxon>Dothideomycetidae</taxon>
        <taxon>Mycosphaerellales</taxon>
        <taxon>Mycosphaerellaceae</taxon>
        <taxon>Fulvia</taxon>
    </lineage>
</organism>
<gene>
    <name evidence="2" type="ORF">CLAFUR5_10992</name>
</gene>
<dbReference type="KEGG" id="ffu:CLAFUR5_10992"/>
<keyword evidence="3" id="KW-1185">Reference proteome</keyword>
<feature type="region of interest" description="Disordered" evidence="1">
    <location>
        <begin position="193"/>
        <end position="222"/>
    </location>
</feature>
<dbReference type="AlphaFoldDB" id="A0A9Q8PDV6"/>
<dbReference type="EMBL" id="CP090170">
    <property type="protein sequence ID" value="UJO20640.1"/>
    <property type="molecule type" value="Genomic_DNA"/>
</dbReference>
<accession>A0A9Q8PDV6</accession>
<evidence type="ECO:0000313" key="3">
    <source>
        <dbReference type="Proteomes" id="UP000756132"/>
    </source>
</evidence>
<protein>
    <submittedName>
        <fullName evidence="2">Uncharacterized protein</fullName>
    </submittedName>
</protein>
<dbReference type="RefSeq" id="XP_047765006.1">
    <property type="nucleotide sequence ID" value="XM_047910140.1"/>
</dbReference>
<reference evidence="2" key="2">
    <citation type="journal article" date="2022" name="Microb. Genom.">
        <title>A chromosome-scale genome assembly of the tomato pathogen Cladosporium fulvum reveals a compartmentalized genome architecture and the presence of a dispensable chromosome.</title>
        <authorList>
            <person name="Zaccaron A.Z."/>
            <person name="Chen L.H."/>
            <person name="Samaras A."/>
            <person name="Stergiopoulos I."/>
        </authorList>
    </citation>
    <scope>NUCLEOTIDE SEQUENCE</scope>
    <source>
        <strain evidence="2">Race5_Kim</strain>
    </source>
</reference>
<name>A0A9Q8PDV6_PASFU</name>
<sequence>MHHASDGATDIHISIIDTKYLAPENALMSTMTADRICDYIFPFRDEFFAFGTISGPAHHAIPCAAIKDRLPTFLLENEEDDIIYPVCAGWEECIEDAGAIAKLLPPRVQAAFAAHLLVMHDEKHPAGCERRNEEIVAFLSTFDDGIMTSLAVDDTIMQPGFAATHGYNEADRAAALLRGLVYNQLGQESVEALRRTAKAPDETPFEREQRWHREECKDEDSG</sequence>
<proteinExistence type="predicted"/>
<dbReference type="Proteomes" id="UP000756132">
    <property type="component" value="Chromosome 8"/>
</dbReference>
<evidence type="ECO:0000256" key="1">
    <source>
        <dbReference type="SAM" id="MobiDB-lite"/>
    </source>
</evidence>
<dbReference type="GeneID" id="71990870"/>